<sequence length="149" mass="17191">MKKEKYFIFFVLLFVFQFNLHASALNDKKNSIYQMGLNSACQSQNSIDPSYSAFDQVFETNKDFISGKKYGEKLCSKNKEKVKDTKMYQSFNPTYPTNIQDKSSFFQMGYMSGCSLNNELLDNFPEGAIVLEDEPDYQLGFNLAKKSCY</sequence>
<protein>
    <submittedName>
        <fullName evidence="2">Uncharacterized protein</fullName>
    </submittedName>
</protein>
<dbReference type="OrthoDB" id="9794208at2"/>
<gene>
    <name evidence="2" type="ORF">CF386_12125</name>
</gene>
<dbReference type="EMBL" id="CP022356">
    <property type="protein sequence ID" value="ASK79782.1"/>
    <property type="molecule type" value="Genomic_DNA"/>
</dbReference>
<dbReference type="RefSeq" id="WP_089074690.1">
    <property type="nucleotide sequence ID" value="NZ_CBCSAM010000003.1"/>
</dbReference>
<dbReference type="Proteomes" id="UP000242175">
    <property type="component" value="Chromosome small"/>
</dbReference>
<accession>A0A220VHW6</accession>
<name>A0A220VHW6_9GAMM</name>
<keyword evidence="3" id="KW-1185">Reference proteome</keyword>
<proteinExistence type="predicted"/>
<keyword evidence="1" id="KW-0732">Signal</keyword>
<evidence type="ECO:0000313" key="2">
    <source>
        <dbReference type="EMBL" id="ASK79782.1"/>
    </source>
</evidence>
<reference evidence="2 3" key="1">
    <citation type="journal article" date="2016" name="Int. J. Syst. Evol. Microbiol.">
        <title>Paraphotobacterium marinum gen. nov., sp. nov., a member of the family Vibrionaceae, isolated from surface seawater.</title>
        <authorList>
            <person name="Huang Z."/>
            <person name="Dong C."/>
            <person name="Shao Z."/>
        </authorList>
    </citation>
    <scope>NUCLEOTIDE SEQUENCE [LARGE SCALE GENOMIC DNA]</scope>
    <source>
        <strain evidence="2 3">NSCS20N07D</strain>
    </source>
</reference>
<evidence type="ECO:0000313" key="3">
    <source>
        <dbReference type="Proteomes" id="UP000242175"/>
    </source>
</evidence>
<organism evidence="2 3">
    <name type="scientific">Paraphotobacterium marinum</name>
    <dbReference type="NCBI Taxonomy" id="1755811"/>
    <lineage>
        <taxon>Bacteria</taxon>
        <taxon>Pseudomonadati</taxon>
        <taxon>Pseudomonadota</taxon>
        <taxon>Gammaproteobacteria</taxon>
        <taxon>Vibrionales</taxon>
        <taxon>Vibrionaceae</taxon>
        <taxon>Paraphotobacterium</taxon>
    </lineage>
</organism>
<evidence type="ECO:0000256" key="1">
    <source>
        <dbReference type="SAM" id="SignalP"/>
    </source>
</evidence>
<dbReference type="KEGG" id="pmai:CF386_12125"/>
<feature type="chain" id="PRO_5013121149" evidence="1">
    <location>
        <begin position="23"/>
        <end position="149"/>
    </location>
</feature>
<feature type="signal peptide" evidence="1">
    <location>
        <begin position="1"/>
        <end position="22"/>
    </location>
</feature>
<dbReference type="AlphaFoldDB" id="A0A220VHW6"/>